<reference evidence="7" key="1">
    <citation type="submission" date="2016-10" db="EMBL/GenBank/DDBJ databases">
        <authorList>
            <person name="Varghese N."/>
            <person name="Submissions S."/>
        </authorList>
    </citation>
    <scope>NUCLEOTIDE SEQUENCE [LARGE SCALE GENOMIC DNA]</scope>
    <source>
        <strain evidence="7">JCM 21621</strain>
    </source>
</reference>
<dbReference type="Proteomes" id="UP000242957">
    <property type="component" value="Unassembled WGS sequence"/>
</dbReference>
<keyword evidence="3" id="KW-0963">Cytoplasm</keyword>
<evidence type="ECO:0000256" key="4">
    <source>
        <dbReference type="ARBA" id="ARBA00037131"/>
    </source>
</evidence>
<comment type="function">
    <text evidence="4">Required for resistance to DNA-damaging agents.</text>
</comment>
<dbReference type="PRINTS" id="PR01438">
    <property type="entry name" value="UNVRSLSTRESS"/>
</dbReference>
<dbReference type="Gene3D" id="3.40.50.12370">
    <property type="match status" value="1"/>
</dbReference>
<dbReference type="OrthoDB" id="239260at2"/>
<dbReference type="RefSeq" id="WP_084314328.1">
    <property type="nucleotide sequence ID" value="NZ_FNIJ01000004.1"/>
</dbReference>
<dbReference type="AlphaFoldDB" id="A0A1H0CXT0"/>
<dbReference type="PANTHER" id="PTHR47892:SF1">
    <property type="entry name" value="UNIVERSAL STRESS PROTEIN E"/>
    <property type="match status" value="1"/>
</dbReference>
<evidence type="ECO:0000256" key="2">
    <source>
        <dbReference type="ARBA" id="ARBA00008791"/>
    </source>
</evidence>
<evidence type="ECO:0000313" key="7">
    <source>
        <dbReference type="Proteomes" id="UP000242957"/>
    </source>
</evidence>
<dbReference type="PANTHER" id="PTHR47892">
    <property type="entry name" value="UNIVERSAL STRESS PROTEIN E"/>
    <property type="match status" value="1"/>
</dbReference>
<feature type="domain" description="UspA" evidence="5">
    <location>
        <begin position="152"/>
        <end position="297"/>
    </location>
</feature>
<protein>
    <submittedName>
        <fullName evidence="6">Universal stress protein E</fullName>
    </submittedName>
</protein>
<sequence length="302" mass="33533">MSQFKRLLLIADPVAESSSALQRAAALAEASGAALHMVVFGGNATTPWRLGERYLVQLRTDFVQQQKARLEVEAERLRAKGIEVTTEAVWNDAPLADILQRVRDLHADLLIKDSNHEPALRRVFVTPLDWQLLRECPVPMHLVSFAEHPLPRRIVAAVDLSQPEELIGGMNERIVAAAGALARQCKAELHLLHAHERSAAYMAYAVAPLGWSDEMQEDLERELRDSFDELAEQGGIPQKQRHIVIGSPVRAIADFVAHERMDVVVMGTLSHKGLEKILGSTSEQTLYRIPSSIMTIRPTTAV</sequence>
<comment type="similarity">
    <text evidence="2">Belongs to the universal stress protein A family.</text>
</comment>
<dbReference type="EMBL" id="FNIJ01000004">
    <property type="protein sequence ID" value="SDN62606.1"/>
    <property type="molecule type" value="Genomic_DNA"/>
</dbReference>
<proteinExistence type="inferred from homology"/>
<evidence type="ECO:0000256" key="3">
    <source>
        <dbReference type="ARBA" id="ARBA00022490"/>
    </source>
</evidence>
<keyword evidence="7" id="KW-1185">Reference proteome</keyword>
<feature type="domain" description="UspA" evidence="5">
    <location>
        <begin position="4"/>
        <end position="143"/>
    </location>
</feature>
<evidence type="ECO:0000259" key="5">
    <source>
        <dbReference type="Pfam" id="PF00582"/>
    </source>
</evidence>
<comment type="subcellular location">
    <subcellularLocation>
        <location evidence="1">Cytoplasm</location>
    </subcellularLocation>
</comment>
<gene>
    <name evidence="6" type="ORF">SAMN05216193_10458</name>
</gene>
<name>A0A1H0CXT0_9PSED</name>
<evidence type="ECO:0000313" key="6">
    <source>
        <dbReference type="EMBL" id="SDN62606.1"/>
    </source>
</evidence>
<organism evidence="6 7">
    <name type="scientific">Pseudomonas jinjuensis</name>
    <dbReference type="NCBI Taxonomy" id="198616"/>
    <lineage>
        <taxon>Bacteria</taxon>
        <taxon>Pseudomonadati</taxon>
        <taxon>Pseudomonadota</taxon>
        <taxon>Gammaproteobacteria</taxon>
        <taxon>Pseudomonadales</taxon>
        <taxon>Pseudomonadaceae</taxon>
        <taxon>Pseudomonas</taxon>
    </lineage>
</organism>
<accession>A0A1H0CXT0</accession>
<dbReference type="GO" id="GO:0005737">
    <property type="term" value="C:cytoplasm"/>
    <property type="evidence" value="ECO:0007669"/>
    <property type="project" value="UniProtKB-SubCell"/>
</dbReference>
<evidence type="ECO:0000256" key="1">
    <source>
        <dbReference type="ARBA" id="ARBA00004496"/>
    </source>
</evidence>
<dbReference type="Pfam" id="PF00582">
    <property type="entry name" value="Usp"/>
    <property type="match status" value="2"/>
</dbReference>
<dbReference type="SUPFAM" id="SSF52402">
    <property type="entry name" value="Adenine nucleotide alpha hydrolases-like"/>
    <property type="match status" value="2"/>
</dbReference>
<dbReference type="InterPro" id="IPR006016">
    <property type="entry name" value="UspA"/>
</dbReference>
<dbReference type="STRING" id="198616.SAMN05216193_10458"/>
<dbReference type="InterPro" id="IPR006015">
    <property type="entry name" value="Universal_stress_UspA"/>
</dbReference>